<organism evidence="2">
    <name type="scientific">Alexandrium catenella</name>
    <name type="common">Red tide dinoflagellate</name>
    <name type="synonym">Gonyaulax catenella</name>
    <dbReference type="NCBI Taxonomy" id="2925"/>
    <lineage>
        <taxon>Eukaryota</taxon>
        <taxon>Sar</taxon>
        <taxon>Alveolata</taxon>
        <taxon>Dinophyceae</taxon>
        <taxon>Gonyaulacales</taxon>
        <taxon>Pyrocystaceae</taxon>
        <taxon>Alexandrium</taxon>
    </lineage>
</organism>
<evidence type="ECO:0000313" key="2">
    <source>
        <dbReference type="EMBL" id="CAD9179774.1"/>
    </source>
</evidence>
<proteinExistence type="predicted"/>
<reference evidence="2" key="1">
    <citation type="submission" date="2021-01" db="EMBL/GenBank/DDBJ databases">
        <authorList>
            <person name="Corre E."/>
            <person name="Pelletier E."/>
            <person name="Niang G."/>
            <person name="Scheremetjew M."/>
            <person name="Finn R."/>
            <person name="Kale V."/>
            <person name="Holt S."/>
            <person name="Cochrane G."/>
            <person name="Meng A."/>
            <person name="Brown T."/>
            <person name="Cohen L."/>
        </authorList>
    </citation>
    <scope>NUCLEOTIDE SEQUENCE</scope>
    <source>
        <strain evidence="2">OF101</strain>
    </source>
</reference>
<sequence>MTRTSSCIDGLDGASQRMVQSFVVMFLASVAVGFLSWLGLVLRRECCDGGEYSWCAAAQDLRSLFSVVAGGIVCHLGQRCSPRQEEEDQEVACCGGFASLLW</sequence>
<accession>A0A7S1S0Q6</accession>
<feature type="transmembrane region" description="Helical" evidence="1">
    <location>
        <begin position="21"/>
        <end position="42"/>
    </location>
</feature>
<dbReference type="AlphaFoldDB" id="A0A7S1S0Q6"/>
<keyword evidence="1" id="KW-1133">Transmembrane helix</keyword>
<keyword evidence="1" id="KW-0472">Membrane</keyword>
<keyword evidence="1" id="KW-0812">Transmembrane</keyword>
<name>A0A7S1S0Q6_ALECA</name>
<gene>
    <name evidence="2" type="ORF">ACAT0790_LOCUS56546</name>
</gene>
<dbReference type="EMBL" id="HBGE01094993">
    <property type="protein sequence ID" value="CAD9179774.1"/>
    <property type="molecule type" value="Transcribed_RNA"/>
</dbReference>
<evidence type="ECO:0000256" key="1">
    <source>
        <dbReference type="SAM" id="Phobius"/>
    </source>
</evidence>
<protein>
    <submittedName>
        <fullName evidence="2">Uncharacterized protein</fullName>
    </submittedName>
</protein>